<dbReference type="Gene3D" id="3.40.50.300">
    <property type="entry name" value="P-loop containing nucleotide triphosphate hydrolases"/>
    <property type="match status" value="1"/>
</dbReference>
<dbReference type="InterPro" id="IPR035647">
    <property type="entry name" value="EFG_III/V"/>
</dbReference>
<keyword evidence="3" id="KW-0547">Nucleotide-binding</keyword>
<dbReference type="GO" id="GO:0045727">
    <property type="term" value="P:positive regulation of translation"/>
    <property type="evidence" value="ECO:0007669"/>
    <property type="project" value="TreeGrafter"/>
</dbReference>
<keyword evidence="8" id="KW-0251">Elongation factor</keyword>
<dbReference type="Gene3D" id="2.40.30.10">
    <property type="entry name" value="Translation factors"/>
    <property type="match status" value="1"/>
</dbReference>
<dbReference type="InterPro" id="IPR038363">
    <property type="entry name" value="LepA_C_sf"/>
</dbReference>
<comment type="similarity">
    <text evidence="1">Belongs to the TRAFAC class translation factor GTPase superfamily. Classic translation factor GTPase family. LepA subfamily.</text>
</comment>
<dbReference type="GO" id="GO:0003746">
    <property type="term" value="F:translation elongation factor activity"/>
    <property type="evidence" value="ECO:0007669"/>
    <property type="project" value="UniProtKB-KW"/>
</dbReference>
<dbReference type="NCBIfam" id="TIGR01393">
    <property type="entry name" value="lepA"/>
    <property type="match status" value="1"/>
</dbReference>
<dbReference type="InterPro" id="IPR027417">
    <property type="entry name" value="P-loop_NTPase"/>
</dbReference>
<sequence length="597" mass="70494">MIKYIRNFCIIAHIDHGKSTLVNSFLKITKQINILEKKILLDNMFLEKKRGITIKSKTIQLEYIYKNKIYYLNIIDTPGHIDFINEVLKSLYSCEGVLLLIDCSQNIQAQTINNYLLAKKNNLYIIPVINKIDLKVNNLYIVENDVLNLLKCDKKDILYISAKKNLGIKKLIIEIIKRIPYPKGNKNKKLEILVLNFIYKKYKKILIYCKIINGKVYKNKYVNFLNVNFKNKIIEVGIVKYNKRIIKPILIAGEVGYIIFYFKVNNLKFINNVLVEDNKIHLNKNFLKLLNYKPFVYVNIFSKTTNNLILNKCLNLLSMEDNAFSFKKYNSSLLGLGFKCGFLGMLHMEIILKRLEIEYNQKIFITNPSVIYKLILKNKKIIYLDSFDEIPKKNLIKYYYEPFVFINIITYNKYIGKIINFCINKRAKFLSQKNLLNDQINLKFIIPLYEIIYNFYNNLKSLTNGYLNLDYSIFKYKKTNLVGIKFLINKNYIKSFNLIIDKFNSLKVAKYFSDKLLNFINRKQSLIKINVEVDNKIIFKNIIRPFRKNVISKCYGGDITRKKKLLKKQKIGKNKSFTNVNIKFSKKIFLKLLNVNL</sequence>
<evidence type="ECO:0000256" key="2">
    <source>
        <dbReference type="ARBA" id="ARBA00013902"/>
    </source>
</evidence>
<dbReference type="InterPro" id="IPR006297">
    <property type="entry name" value="EF-4"/>
</dbReference>
<keyword evidence="5" id="KW-0648">Protein biosynthesis</keyword>
<evidence type="ECO:0000256" key="1">
    <source>
        <dbReference type="ARBA" id="ARBA00005454"/>
    </source>
</evidence>
<organism evidence="8">
    <name type="scientific">Candidatus Shikimatogenerans sp. AspAUS03</name>
    <dbReference type="NCBI Taxonomy" id="3158563"/>
    <lineage>
        <taxon>Bacteria</taxon>
        <taxon>Pseudomonadati</taxon>
        <taxon>Bacteroidota</taxon>
        <taxon>Flavobacteriia</taxon>
        <taxon>Flavobacteriales</taxon>
        <taxon>Candidatus Shikimatogenerans</taxon>
    </lineage>
</organism>
<evidence type="ECO:0000256" key="3">
    <source>
        <dbReference type="ARBA" id="ARBA00022741"/>
    </source>
</evidence>
<dbReference type="AlphaFoldDB" id="A0AAU7QSC5"/>
<proteinExistence type="inferred from homology"/>
<dbReference type="SUPFAM" id="SSF54980">
    <property type="entry name" value="EF-G C-terminal domain-like"/>
    <property type="match status" value="2"/>
</dbReference>
<evidence type="ECO:0000256" key="6">
    <source>
        <dbReference type="ARBA" id="ARBA00023134"/>
    </source>
</evidence>
<dbReference type="GO" id="GO:0005525">
    <property type="term" value="F:GTP binding"/>
    <property type="evidence" value="ECO:0007669"/>
    <property type="project" value="UniProtKB-KW"/>
</dbReference>
<evidence type="ECO:0000256" key="5">
    <source>
        <dbReference type="ARBA" id="ARBA00022917"/>
    </source>
</evidence>
<dbReference type="PROSITE" id="PS51722">
    <property type="entry name" value="G_TR_2"/>
    <property type="match status" value="1"/>
</dbReference>
<evidence type="ECO:0000313" key="8">
    <source>
        <dbReference type="EMBL" id="XBT18867.1"/>
    </source>
</evidence>
<gene>
    <name evidence="8" type="primary">lepA</name>
    <name evidence="8" type="ORF">ABPD24_00090</name>
</gene>
<dbReference type="Gene3D" id="3.30.70.2570">
    <property type="entry name" value="Elongation factor 4, C-terminal domain"/>
    <property type="match status" value="1"/>
</dbReference>
<protein>
    <recommendedName>
        <fullName evidence="2">Tetracycline resistance protein TetQ</fullName>
    </recommendedName>
</protein>
<dbReference type="GO" id="GO:0003924">
    <property type="term" value="F:GTPase activity"/>
    <property type="evidence" value="ECO:0007669"/>
    <property type="project" value="InterPro"/>
</dbReference>
<dbReference type="PROSITE" id="PS00301">
    <property type="entry name" value="G_TR_1"/>
    <property type="match status" value="1"/>
</dbReference>
<dbReference type="Gene3D" id="3.30.70.240">
    <property type="match status" value="1"/>
</dbReference>
<accession>A0AAU7QSC5</accession>
<keyword evidence="4 8" id="KW-0378">Hydrolase</keyword>
<dbReference type="InterPro" id="IPR031157">
    <property type="entry name" value="G_TR_CS"/>
</dbReference>
<dbReference type="GO" id="GO:0043022">
    <property type="term" value="F:ribosome binding"/>
    <property type="evidence" value="ECO:0007669"/>
    <property type="project" value="TreeGrafter"/>
</dbReference>
<dbReference type="InterPro" id="IPR013842">
    <property type="entry name" value="LepA_CTD"/>
</dbReference>
<dbReference type="PRINTS" id="PR00315">
    <property type="entry name" value="ELONGATNFCT"/>
</dbReference>
<dbReference type="InterPro" id="IPR005225">
    <property type="entry name" value="Small_GTP-bd"/>
</dbReference>
<dbReference type="PANTHER" id="PTHR43512:SF4">
    <property type="entry name" value="TRANSLATION FACTOR GUF1 HOMOLOG, CHLOROPLASTIC"/>
    <property type="match status" value="1"/>
</dbReference>
<dbReference type="NCBIfam" id="TIGR00231">
    <property type="entry name" value="small_GTP"/>
    <property type="match status" value="1"/>
</dbReference>
<dbReference type="SUPFAM" id="SSF52540">
    <property type="entry name" value="P-loop containing nucleoside triphosphate hydrolases"/>
    <property type="match status" value="1"/>
</dbReference>
<evidence type="ECO:0000256" key="4">
    <source>
        <dbReference type="ARBA" id="ARBA00022801"/>
    </source>
</evidence>
<dbReference type="Pfam" id="PF06421">
    <property type="entry name" value="LepA_C"/>
    <property type="match status" value="1"/>
</dbReference>
<dbReference type="EMBL" id="CP157897">
    <property type="protein sequence ID" value="XBT18867.1"/>
    <property type="molecule type" value="Genomic_DNA"/>
</dbReference>
<dbReference type="Pfam" id="PF00679">
    <property type="entry name" value="EFG_C"/>
    <property type="match status" value="1"/>
</dbReference>
<feature type="domain" description="Tr-type G" evidence="7">
    <location>
        <begin position="3"/>
        <end position="183"/>
    </location>
</feature>
<dbReference type="InterPro" id="IPR000795">
    <property type="entry name" value="T_Tr_GTP-bd_dom"/>
</dbReference>
<dbReference type="InterPro" id="IPR000640">
    <property type="entry name" value="EFG_V-like"/>
</dbReference>
<dbReference type="PANTHER" id="PTHR43512">
    <property type="entry name" value="TRANSLATION FACTOR GUF1-RELATED"/>
    <property type="match status" value="1"/>
</dbReference>
<dbReference type="Pfam" id="PF00009">
    <property type="entry name" value="GTP_EFTU"/>
    <property type="match status" value="1"/>
</dbReference>
<evidence type="ECO:0000259" key="7">
    <source>
        <dbReference type="PROSITE" id="PS51722"/>
    </source>
</evidence>
<dbReference type="Gene3D" id="3.30.70.870">
    <property type="entry name" value="Elongation Factor G (Translational Gtpase), domain 3"/>
    <property type="match status" value="1"/>
</dbReference>
<keyword evidence="6" id="KW-0342">GTP-binding</keyword>
<name>A0AAU7QSC5_9FLAO</name>
<reference evidence="8" key="1">
    <citation type="submission" date="2024-06" db="EMBL/GenBank/DDBJ databases">
        <title>Diversity, functionality, and evolutionary history of bacterial symbionts in false click beetles (Coleoptera, Throscidae).</title>
        <authorList>
            <person name="Wierz J.C."/>
            <person name="Malm H."/>
            <person name="Kaltenpoth M."/>
            <person name="Engl T."/>
        </authorList>
    </citation>
    <scope>NUCLEOTIDE SEQUENCE</scope>
    <source>
        <strain evidence="8">AspAUS03</strain>
    </source>
</reference>